<dbReference type="GO" id="GO:1990817">
    <property type="term" value="F:poly(A) RNA polymerase activity"/>
    <property type="evidence" value="ECO:0007669"/>
    <property type="project" value="UniProtKB-UniRule"/>
</dbReference>
<feature type="region of interest" description="Disordered" evidence="16">
    <location>
        <begin position="596"/>
        <end position="616"/>
    </location>
</feature>
<keyword evidence="12 13" id="KW-0539">Nucleus</keyword>
<keyword evidence="8 13" id="KW-0067">ATP-binding</keyword>
<feature type="domain" description="Poly(A) polymerase nucleotidyltransferase" evidence="19">
    <location>
        <begin position="9"/>
        <end position="202"/>
    </location>
</feature>
<evidence type="ECO:0000313" key="20">
    <source>
        <dbReference type="EMBL" id="EMD40526.1"/>
    </source>
</evidence>
<dbReference type="PANTHER" id="PTHR10682">
    <property type="entry name" value="POLY A POLYMERASE"/>
    <property type="match status" value="1"/>
</dbReference>
<feature type="compositionally biased region" description="Polar residues" evidence="16">
    <location>
        <begin position="553"/>
        <end position="562"/>
    </location>
</feature>
<keyword evidence="6 15" id="KW-0479">Metal-binding</keyword>
<dbReference type="Pfam" id="PF04928">
    <property type="entry name" value="PAP_central"/>
    <property type="match status" value="1"/>
</dbReference>
<feature type="binding site" evidence="14">
    <location>
        <begin position="88"/>
        <end position="90"/>
    </location>
    <ligand>
        <name>ATP</name>
        <dbReference type="ChEBI" id="CHEBI:30616"/>
    </ligand>
</feature>
<dbReference type="FunFam" id="3.30.460.10:FF:000002">
    <property type="entry name" value="Poly(A) polymerase alpha, putative"/>
    <property type="match status" value="1"/>
</dbReference>
<dbReference type="SUPFAM" id="SSF81301">
    <property type="entry name" value="Nucleotidyltransferase"/>
    <property type="match status" value="1"/>
</dbReference>
<dbReference type="SUPFAM" id="SSF81631">
    <property type="entry name" value="PAP/OAS1 substrate-binding domain"/>
    <property type="match status" value="1"/>
</dbReference>
<keyword evidence="5 13" id="KW-0808">Transferase</keyword>
<feature type="binding site" evidence="15">
    <location>
        <position position="101"/>
    </location>
    <ligand>
        <name>Mg(2+)</name>
        <dbReference type="ChEBI" id="CHEBI:18420"/>
        <label>2</label>
        <note>catalytic</note>
    </ligand>
</feature>
<protein>
    <recommendedName>
        <fullName evidence="13">Poly(A) polymerase</fullName>
        <ecNumber evidence="13">2.7.7.19</ecNumber>
    </recommendedName>
</protein>
<evidence type="ECO:0000256" key="4">
    <source>
        <dbReference type="ARBA" id="ARBA00022664"/>
    </source>
</evidence>
<dbReference type="SUPFAM" id="SSF55003">
    <property type="entry name" value="PAP/Archaeal CCA-adding enzyme, C-terminal domain"/>
    <property type="match status" value="1"/>
</dbReference>
<comment type="cofactor">
    <cofactor evidence="15">
        <name>Mg(2+)</name>
        <dbReference type="ChEBI" id="CHEBI:18420"/>
    </cofactor>
    <text evidence="15">Binds 2 magnesium ions. Also active with manganese.</text>
</comment>
<evidence type="ECO:0000259" key="19">
    <source>
        <dbReference type="Pfam" id="PF20750"/>
    </source>
</evidence>
<comment type="function">
    <text evidence="13">Polymerase that creates the 3'-poly(A) tail of mRNA's.</text>
</comment>
<dbReference type="Gene3D" id="3.30.70.590">
    <property type="entry name" value="Poly(A) polymerase predicted RNA binding domain"/>
    <property type="match status" value="1"/>
</dbReference>
<dbReference type="Proteomes" id="UP000016930">
    <property type="component" value="Unassembled WGS sequence"/>
</dbReference>
<gene>
    <name evidence="20" type="ORF">CERSUDRAFT_80191</name>
</gene>
<feature type="binding site" evidence="14">
    <location>
        <position position="225"/>
    </location>
    <ligand>
        <name>ATP</name>
        <dbReference type="ChEBI" id="CHEBI:30616"/>
    </ligand>
</feature>
<evidence type="ECO:0000256" key="7">
    <source>
        <dbReference type="ARBA" id="ARBA00022741"/>
    </source>
</evidence>
<feature type="binding site" evidence="14">
    <location>
        <begin position="234"/>
        <end position="235"/>
    </location>
    <ligand>
        <name>ATP</name>
        <dbReference type="ChEBI" id="CHEBI:30616"/>
    </ligand>
</feature>
<dbReference type="AlphaFoldDB" id="M2RNV6"/>
<evidence type="ECO:0000256" key="10">
    <source>
        <dbReference type="ARBA" id="ARBA00022884"/>
    </source>
</evidence>
<dbReference type="Gene3D" id="3.30.460.10">
    <property type="entry name" value="Beta Polymerase, domain 2"/>
    <property type="match status" value="1"/>
</dbReference>
<evidence type="ECO:0000256" key="9">
    <source>
        <dbReference type="ARBA" id="ARBA00022842"/>
    </source>
</evidence>
<comment type="similarity">
    <text evidence="3 13">Belongs to the poly(A) polymerase family.</text>
</comment>
<comment type="cofactor">
    <cofactor evidence="1">
        <name>Mn(2+)</name>
        <dbReference type="ChEBI" id="CHEBI:29035"/>
    </cofactor>
</comment>
<evidence type="ECO:0000256" key="15">
    <source>
        <dbReference type="PIRSR" id="PIRSR018425-2"/>
    </source>
</evidence>
<evidence type="ECO:0000256" key="13">
    <source>
        <dbReference type="PIRNR" id="PIRNR018425"/>
    </source>
</evidence>
<dbReference type="HOGENOM" id="CLU_011511_4_1_1"/>
<feature type="region of interest" description="Disordered" evidence="16">
    <location>
        <begin position="513"/>
        <end position="578"/>
    </location>
</feature>
<evidence type="ECO:0000256" key="16">
    <source>
        <dbReference type="SAM" id="MobiDB-lite"/>
    </source>
</evidence>
<evidence type="ECO:0000256" key="14">
    <source>
        <dbReference type="PIRSR" id="PIRSR018425-1"/>
    </source>
</evidence>
<proteinExistence type="inferred from homology"/>
<dbReference type="InterPro" id="IPR043519">
    <property type="entry name" value="NT_sf"/>
</dbReference>
<dbReference type="InterPro" id="IPR007012">
    <property type="entry name" value="PolA_pol_cen_dom"/>
</dbReference>
<dbReference type="EMBL" id="KB445792">
    <property type="protein sequence ID" value="EMD40526.1"/>
    <property type="molecule type" value="Genomic_DNA"/>
</dbReference>
<feature type="domain" description="Poly(A) polymerase central" evidence="18">
    <location>
        <begin position="207"/>
        <end position="352"/>
    </location>
</feature>
<keyword evidence="21" id="KW-1185">Reference proteome</keyword>
<comment type="catalytic activity">
    <reaction evidence="13">
        <text>RNA(n) + ATP = RNA(n)-3'-adenine ribonucleotide + diphosphate</text>
        <dbReference type="Rhea" id="RHEA:11332"/>
        <dbReference type="Rhea" id="RHEA-COMP:14527"/>
        <dbReference type="Rhea" id="RHEA-COMP:17347"/>
        <dbReference type="ChEBI" id="CHEBI:30616"/>
        <dbReference type="ChEBI" id="CHEBI:33019"/>
        <dbReference type="ChEBI" id="CHEBI:140395"/>
        <dbReference type="ChEBI" id="CHEBI:173115"/>
        <dbReference type="EC" id="2.7.7.19"/>
    </reaction>
</comment>
<evidence type="ECO:0000256" key="3">
    <source>
        <dbReference type="ARBA" id="ARBA00010912"/>
    </source>
</evidence>
<dbReference type="GO" id="GO:0003723">
    <property type="term" value="F:RNA binding"/>
    <property type="evidence" value="ECO:0007669"/>
    <property type="project" value="UniProtKB-UniRule"/>
</dbReference>
<dbReference type="InterPro" id="IPR048840">
    <property type="entry name" value="PolA_pol_NTPase"/>
</dbReference>
<dbReference type="Pfam" id="PF04926">
    <property type="entry name" value="PAP_RNA-bind"/>
    <property type="match status" value="1"/>
</dbReference>
<organism evidence="20 21">
    <name type="scientific">Ceriporiopsis subvermispora (strain B)</name>
    <name type="common">White-rot fungus</name>
    <name type="synonym">Gelatoporia subvermispora</name>
    <dbReference type="NCBI Taxonomy" id="914234"/>
    <lineage>
        <taxon>Eukaryota</taxon>
        <taxon>Fungi</taxon>
        <taxon>Dikarya</taxon>
        <taxon>Basidiomycota</taxon>
        <taxon>Agaricomycotina</taxon>
        <taxon>Agaricomycetes</taxon>
        <taxon>Polyporales</taxon>
        <taxon>Gelatoporiaceae</taxon>
        <taxon>Gelatoporia</taxon>
    </lineage>
</organism>
<evidence type="ECO:0000256" key="11">
    <source>
        <dbReference type="ARBA" id="ARBA00023211"/>
    </source>
</evidence>
<evidence type="ECO:0000256" key="8">
    <source>
        <dbReference type="ARBA" id="ARBA00022840"/>
    </source>
</evidence>
<evidence type="ECO:0000259" key="17">
    <source>
        <dbReference type="Pfam" id="PF04926"/>
    </source>
</evidence>
<accession>M2RNV6</accession>
<feature type="binding site" evidence="15">
    <location>
        <position position="103"/>
    </location>
    <ligand>
        <name>Mg(2+)</name>
        <dbReference type="ChEBI" id="CHEBI:18420"/>
        <label>1</label>
        <note>catalytic</note>
    </ligand>
</feature>
<dbReference type="InterPro" id="IPR014492">
    <property type="entry name" value="PolyA_polymerase"/>
</dbReference>
<feature type="binding site" evidence="14">
    <location>
        <position position="216"/>
    </location>
    <ligand>
        <name>ATP</name>
        <dbReference type="ChEBI" id="CHEBI:30616"/>
    </ligand>
</feature>
<keyword evidence="10" id="KW-0694">RNA-binding</keyword>
<keyword evidence="9 15" id="KW-0460">Magnesium</keyword>
<dbReference type="GO" id="GO:0031123">
    <property type="term" value="P:RNA 3'-end processing"/>
    <property type="evidence" value="ECO:0007669"/>
    <property type="project" value="InterPro"/>
</dbReference>
<reference evidence="20 21" key="1">
    <citation type="journal article" date="2012" name="Proc. Natl. Acad. Sci. U.S.A.">
        <title>Comparative genomics of Ceriporiopsis subvermispora and Phanerochaete chrysosporium provide insight into selective ligninolysis.</title>
        <authorList>
            <person name="Fernandez-Fueyo E."/>
            <person name="Ruiz-Duenas F.J."/>
            <person name="Ferreira P."/>
            <person name="Floudas D."/>
            <person name="Hibbett D.S."/>
            <person name="Canessa P."/>
            <person name="Larrondo L.F."/>
            <person name="James T.Y."/>
            <person name="Seelenfreund D."/>
            <person name="Lobos S."/>
            <person name="Polanco R."/>
            <person name="Tello M."/>
            <person name="Honda Y."/>
            <person name="Watanabe T."/>
            <person name="Watanabe T."/>
            <person name="Ryu J.S."/>
            <person name="Kubicek C.P."/>
            <person name="Schmoll M."/>
            <person name="Gaskell J."/>
            <person name="Hammel K.E."/>
            <person name="St John F.J."/>
            <person name="Vanden Wymelenberg A."/>
            <person name="Sabat G."/>
            <person name="Splinter BonDurant S."/>
            <person name="Syed K."/>
            <person name="Yadav J.S."/>
            <person name="Doddapaneni H."/>
            <person name="Subramanian V."/>
            <person name="Lavin J.L."/>
            <person name="Oguiza J.A."/>
            <person name="Perez G."/>
            <person name="Pisabarro A.G."/>
            <person name="Ramirez L."/>
            <person name="Santoyo F."/>
            <person name="Master E."/>
            <person name="Coutinho P.M."/>
            <person name="Henrissat B."/>
            <person name="Lombard V."/>
            <person name="Magnuson J.K."/>
            <person name="Kuees U."/>
            <person name="Hori C."/>
            <person name="Igarashi K."/>
            <person name="Samejima M."/>
            <person name="Held B.W."/>
            <person name="Barry K.W."/>
            <person name="LaButti K.M."/>
            <person name="Lapidus A."/>
            <person name="Lindquist E.A."/>
            <person name="Lucas S.M."/>
            <person name="Riley R."/>
            <person name="Salamov A.A."/>
            <person name="Hoffmeister D."/>
            <person name="Schwenk D."/>
            <person name="Hadar Y."/>
            <person name="Yarden O."/>
            <person name="de Vries R.P."/>
            <person name="Wiebenga A."/>
            <person name="Stenlid J."/>
            <person name="Eastwood D."/>
            <person name="Grigoriev I.V."/>
            <person name="Berka R.M."/>
            <person name="Blanchette R.A."/>
            <person name="Kersten P."/>
            <person name="Martinez A.T."/>
            <person name="Vicuna R."/>
            <person name="Cullen D."/>
        </authorList>
    </citation>
    <scope>NUCLEOTIDE SEQUENCE [LARGE SCALE GENOMIC DNA]</scope>
    <source>
        <strain evidence="20 21">B</strain>
    </source>
</reference>
<dbReference type="Pfam" id="PF20750">
    <property type="entry name" value="PAP_NTPase"/>
    <property type="match status" value="1"/>
</dbReference>
<evidence type="ECO:0000256" key="6">
    <source>
        <dbReference type="ARBA" id="ARBA00022723"/>
    </source>
</evidence>
<sequence>MATNNGYLGVTPPISTNESNAREKEVTVTLMDELRRQGTFETEEEAKTREIVLGRVAALVKRFVRHVSLKRGLSEAAANAAGGKIFTFGSYRLGVHGPGSDIDTLCVVPKHVSREDFFEVFEEMLKETEGVTEASGVPDAYVPILKAKISGIPLDLLMARLALSAIPDDLSLQDDNLLRNLDERCVRSLNGSRVTDEILRLVPNVSVFRDSLRCIKLWAQRRAIYSNVNGFLGGVAWAMLVARICQLYPNAIAGAIVSRFFIIMYQWSWPQPVLLKQIEDGPLPVRVWNPKLYPADRAHRMPIITPAYPSMCATHNVSASTQMIMTEEFKKGSEIVDKVIVGKANWSELFAKHDFFHKYRYYLQVIASTGSQELQTKWAGTVESRIRQLVMKLEYVDSLTLAHPFIKGFEQVSCCLSDEEVRAVAQGEISEVIAKRKKEDIEGKDGASTVYSTTFYIGLAIEPKQPGAVGPRKLDISYPTTEFTKLVKMWEKYDDSTMGIVVRHIKSTALPDYVFEPGERQPRSAQKRPKTSKNADKSNNTSPDMPNKKRRASNSVSESLATTPLPPQPFKTAQNGVTSTAAIPSPIALTAASSSNGMYTSNAKDPSHIKSPQLPFGENVAVATSAGAP</sequence>
<dbReference type="PIRSF" id="PIRSF018425">
    <property type="entry name" value="PolyA_polymerase"/>
    <property type="match status" value="1"/>
</dbReference>
<evidence type="ECO:0000256" key="5">
    <source>
        <dbReference type="ARBA" id="ARBA00022679"/>
    </source>
</evidence>
<keyword evidence="4 13" id="KW-0507">mRNA processing</keyword>
<dbReference type="PANTHER" id="PTHR10682:SF10">
    <property type="entry name" value="POLYNUCLEOTIDE ADENYLYLTRANSFERASE"/>
    <property type="match status" value="1"/>
</dbReference>
<dbReference type="EC" id="2.7.7.19" evidence="13"/>
<feature type="region of interest" description="Disordered" evidence="16">
    <location>
        <begin position="1"/>
        <end position="23"/>
    </location>
</feature>
<dbReference type="STRING" id="914234.M2RNV6"/>
<evidence type="ECO:0000256" key="1">
    <source>
        <dbReference type="ARBA" id="ARBA00001936"/>
    </source>
</evidence>
<feature type="binding site" evidence="14">
    <location>
        <begin position="101"/>
        <end position="103"/>
    </location>
    <ligand>
        <name>ATP</name>
        <dbReference type="ChEBI" id="CHEBI:30616"/>
    </ligand>
</feature>
<dbReference type="FunFam" id="3.30.70.590:FF:000003">
    <property type="entry name" value="Poly(A) polymerase"/>
    <property type="match status" value="1"/>
</dbReference>
<keyword evidence="11" id="KW-0464">Manganese</keyword>
<feature type="binding site" evidence="15">
    <location>
        <position position="101"/>
    </location>
    <ligand>
        <name>Mg(2+)</name>
        <dbReference type="ChEBI" id="CHEBI:18420"/>
        <label>1</label>
        <note>catalytic</note>
    </ligand>
</feature>
<dbReference type="GO" id="GO:0005634">
    <property type="term" value="C:nucleus"/>
    <property type="evidence" value="ECO:0007669"/>
    <property type="project" value="UniProtKB-SubCell"/>
</dbReference>
<dbReference type="GO" id="GO:0006397">
    <property type="term" value="P:mRNA processing"/>
    <property type="evidence" value="ECO:0007669"/>
    <property type="project" value="UniProtKB-KW"/>
</dbReference>
<feature type="binding site" evidence="14">
    <location>
        <position position="155"/>
    </location>
    <ligand>
        <name>ATP</name>
        <dbReference type="ChEBI" id="CHEBI:30616"/>
    </ligand>
</feature>
<evidence type="ECO:0000259" key="18">
    <source>
        <dbReference type="Pfam" id="PF04928"/>
    </source>
</evidence>
<dbReference type="OrthoDB" id="412748at2759"/>
<evidence type="ECO:0000313" key="21">
    <source>
        <dbReference type="Proteomes" id="UP000016930"/>
    </source>
</evidence>
<evidence type="ECO:0000256" key="12">
    <source>
        <dbReference type="ARBA" id="ARBA00023242"/>
    </source>
</evidence>
<dbReference type="InterPro" id="IPR011068">
    <property type="entry name" value="NuclTrfase_I-like_C"/>
</dbReference>
<keyword evidence="7 13" id="KW-0547">Nucleotide-binding</keyword>
<feature type="binding site" evidence="15">
    <location>
        <position position="103"/>
    </location>
    <ligand>
        <name>Mg(2+)</name>
        <dbReference type="ChEBI" id="CHEBI:18420"/>
        <label>2</label>
        <note>catalytic</note>
    </ligand>
</feature>
<dbReference type="FunFam" id="1.10.1410.10:FF:000001">
    <property type="entry name" value="Putative poly(A) polymerase gamma"/>
    <property type="match status" value="1"/>
</dbReference>
<dbReference type="CDD" id="cd05402">
    <property type="entry name" value="NT_PAP_TUTase"/>
    <property type="match status" value="1"/>
</dbReference>
<dbReference type="GO" id="GO:0046872">
    <property type="term" value="F:metal ion binding"/>
    <property type="evidence" value="ECO:0007669"/>
    <property type="project" value="UniProtKB-KW"/>
</dbReference>
<feature type="binding site" evidence="15">
    <location>
        <position position="155"/>
    </location>
    <ligand>
        <name>Mg(2+)</name>
        <dbReference type="ChEBI" id="CHEBI:18420"/>
        <label>2</label>
        <note>catalytic</note>
    </ligand>
</feature>
<dbReference type="Gene3D" id="1.10.1410.10">
    <property type="match status" value="1"/>
</dbReference>
<name>M2RNV6_CERS8</name>
<dbReference type="SMR" id="M2RNV6"/>
<comment type="subcellular location">
    <subcellularLocation>
        <location evidence="2 13">Nucleus</location>
    </subcellularLocation>
</comment>
<feature type="domain" description="Poly(A) polymerase RNA-binding" evidence="17">
    <location>
        <begin position="354"/>
        <end position="523"/>
    </location>
</feature>
<evidence type="ECO:0000256" key="2">
    <source>
        <dbReference type="ARBA" id="ARBA00004123"/>
    </source>
</evidence>
<dbReference type="InterPro" id="IPR007010">
    <property type="entry name" value="PolA_pol_RNA-bd_dom"/>
</dbReference>
<dbReference type="GO" id="GO:0005524">
    <property type="term" value="F:ATP binding"/>
    <property type="evidence" value="ECO:0007669"/>
    <property type="project" value="UniProtKB-UniRule"/>
</dbReference>